<evidence type="ECO:0000259" key="8">
    <source>
        <dbReference type="Pfam" id="PF11967"/>
    </source>
</evidence>
<name>A0A2I0QXF3_9BACI</name>
<dbReference type="Gene3D" id="2.40.50.140">
    <property type="entry name" value="Nucleic acid-binding proteins"/>
    <property type="match status" value="1"/>
</dbReference>
<evidence type="ECO:0000256" key="5">
    <source>
        <dbReference type="ARBA" id="ARBA00023204"/>
    </source>
</evidence>
<dbReference type="OrthoDB" id="9797083at2"/>
<dbReference type="InterPro" id="IPR022572">
    <property type="entry name" value="DNA_rep/recomb_RecO_N"/>
</dbReference>
<dbReference type="GO" id="GO:0006302">
    <property type="term" value="P:double-strand break repair"/>
    <property type="evidence" value="ECO:0007669"/>
    <property type="project" value="TreeGrafter"/>
</dbReference>
<evidence type="ECO:0000256" key="6">
    <source>
        <dbReference type="ARBA" id="ARBA00033409"/>
    </source>
</evidence>
<gene>
    <name evidence="7 9" type="primary">recO</name>
    <name evidence="9" type="ORF">CEY16_04530</name>
</gene>
<dbReference type="GO" id="GO:0006310">
    <property type="term" value="P:DNA recombination"/>
    <property type="evidence" value="ECO:0007669"/>
    <property type="project" value="UniProtKB-UniRule"/>
</dbReference>
<keyword evidence="10" id="KW-1185">Reference proteome</keyword>
<dbReference type="InterPro" id="IPR037278">
    <property type="entry name" value="ARFGAP/RecO"/>
</dbReference>
<dbReference type="Pfam" id="PF02565">
    <property type="entry name" value="RecO_C"/>
    <property type="match status" value="1"/>
</dbReference>
<feature type="domain" description="DNA replication/recombination mediator RecO N-terminal" evidence="8">
    <location>
        <begin position="3"/>
        <end position="76"/>
    </location>
</feature>
<evidence type="ECO:0000256" key="3">
    <source>
        <dbReference type="ARBA" id="ARBA00022763"/>
    </source>
</evidence>
<dbReference type="PANTHER" id="PTHR33991">
    <property type="entry name" value="DNA REPAIR PROTEIN RECO"/>
    <property type="match status" value="1"/>
</dbReference>
<comment type="similarity">
    <text evidence="1 7">Belongs to the RecO family.</text>
</comment>
<keyword evidence="5 7" id="KW-0234">DNA repair</keyword>
<keyword evidence="4 7" id="KW-0233">DNA recombination</keyword>
<organism evidence="9 10">
    <name type="scientific">Halalkalibacillus sediminis</name>
    <dbReference type="NCBI Taxonomy" id="2018042"/>
    <lineage>
        <taxon>Bacteria</taxon>
        <taxon>Bacillati</taxon>
        <taxon>Bacillota</taxon>
        <taxon>Bacilli</taxon>
        <taxon>Bacillales</taxon>
        <taxon>Bacillaceae</taxon>
        <taxon>Halalkalibacillus</taxon>
    </lineage>
</organism>
<evidence type="ECO:0000256" key="2">
    <source>
        <dbReference type="ARBA" id="ARBA00021310"/>
    </source>
</evidence>
<comment type="caution">
    <text evidence="9">The sequence shown here is derived from an EMBL/GenBank/DDBJ whole genome shotgun (WGS) entry which is preliminary data.</text>
</comment>
<comment type="function">
    <text evidence="7">Involved in DNA repair and RecF pathway recombination.</text>
</comment>
<reference evidence="9 10" key="1">
    <citation type="submission" date="2017-06" db="EMBL/GenBank/DDBJ databases">
        <title>the draft geome sequence of Illustriluteabacillus marina B3227.</title>
        <authorList>
            <person name="He R.-H."/>
            <person name="Du Z.-J."/>
        </authorList>
    </citation>
    <scope>NUCLEOTIDE SEQUENCE [LARGE SCALE GENOMIC DNA]</scope>
    <source>
        <strain evidence="9 10">B3227</strain>
    </source>
</reference>
<dbReference type="Gene3D" id="1.20.1440.120">
    <property type="entry name" value="Recombination protein O, C-terminal domain"/>
    <property type="match status" value="1"/>
</dbReference>
<evidence type="ECO:0000256" key="7">
    <source>
        <dbReference type="HAMAP-Rule" id="MF_00201"/>
    </source>
</evidence>
<proteinExistence type="inferred from homology"/>
<dbReference type="InterPro" id="IPR012340">
    <property type="entry name" value="NA-bd_OB-fold"/>
</dbReference>
<evidence type="ECO:0000256" key="4">
    <source>
        <dbReference type="ARBA" id="ARBA00023172"/>
    </source>
</evidence>
<dbReference type="InterPro" id="IPR003717">
    <property type="entry name" value="RecO"/>
</dbReference>
<dbReference type="EMBL" id="PJNH01000001">
    <property type="protein sequence ID" value="PKR79021.1"/>
    <property type="molecule type" value="Genomic_DNA"/>
</dbReference>
<evidence type="ECO:0000313" key="9">
    <source>
        <dbReference type="EMBL" id="PKR79021.1"/>
    </source>
</evidence>
<evidence type="ECO:0000256" key="1">
    <source>
        <dbReference type="ARBA" id="ARBA00007452"/>
    </source>
</evidence>
<protein>
    <recommendedName>
        <fullName evidence="2 7">DNA repair protein RecO</fullName>
    </recommendedName>
    <alternativeName>
        <fullName evidence="6 7">Recombination protein O</fullName>
    </alternativeName>
</protein>
<dbReference type="HAMAP" id="MF_00201">
    <property type="entry name" value="RecO"/>
    <property type="match status" value="1"/>
</dbReference>
<dbReference type="NCBIfam" id="TIGR00613">
    <property type="entry name" value="reco"/>
    <property type="match status" value="1"/>
</dbReference>
<sequence length="251" mass="28235">MEKVHGIVIRTRDYGESNKIVTLFTKEYGLISAVAKGAKKAKSRMAAVSQPFIYGLFLVYLGKGLGTIQQGEVLESMRGVREDIIQTAYASFMCELVTKIMEEKEPNLALFNELYLSLERMVGGESPSAIAMMFELKMYHVGGFAPITSKCVNGHEDIPIVAFSVSEGGVICEQCKHRALDSTNLTPQQYNLLRLMNETSIKRVRNISINQENLVFLRQILDDYYDNFGGLPLKSKKFLKQIHLFDSNSDE</sequence>
<evidence type="ECO:0000313" key="10">
    <source>
        <dbReference type="Proteomes" id="UP000243524"/>
    </source>
</evidence>
<dbReference type="SUPFAM" id="SSF57863">
    <property type="entry name" value="ArfGap/RecO-like zinc finger"/>
    <property type="match status" value="1"/>
</dbReference>
<dbReference type="Pfam" id="PF11967">
    <property type="entry name" value="RecO_N"/>
    <property type="match status" value="1"/>
</dbReference>
<dbReference type="SUPFAM" id="SSF50249">
    <property type="entry name" value="Nucleic acid-binding proteins"/>
    <property type="match status" value="1"/>
</dbReference>
<accession>A0A2I0QXF3</accession>
<dbReference type="RefSeq" id="WP_101330765.1">
    <property type="nucleotide sequence ID" value="NZ_PJNH01000001.1"/>
</dbReference>
<keyword evidence="3 7" id="KW-0227">DNA damage</keyword>
<dbReference type="AlphaFoldDB" id="A0A2I0QXF3"/>
<dbReference type="GO" id="GO:0043590">
    <property type="term" value="C:bacterial nucleoid"/>
    <property type="evidence" value="ECO:0007669"/>
    <property type="project" value="TreeGrafter"/>
</dbReference>
<dbReference type="InterPro" id="IPR042242">
    <property type="entry name" value="RecO_C"/>
</dbReference>
<dbReference type="Proteomes" id="UP000243524">
    <property type="component" value="Unassembled WGS sequence"/>
</dbReference>
<dbReference type="PANTHER" id="PTHR33991:SF1">
    <property type="entry name" value="DNA REPAIR PROTEIN RECO"/>
    <property type="match status" value="1"/>
</dbReference>